<dbReference type="SUPFAM" id="SSF53649">
    <property type="entry name" value="Alkaline phosphatase-like"/>
    <property type="match status" value="1"/>
</dbReference>
<dbReference type="Proteomes" id="UP000011592">
    <property type="component" value="Unassembled WGS sequence"/>
</dbReference>
<dbReference type="AlphaFoldDB" id="L9YTN8"/>
<dbReference type="PATRIC" id="fig|1230459.4.peg.3122"/>
<feature type="domain" description="Sulfatase N-terminal" evidence="2">
    <location>
        <begin position="1"/>
        <end position="255"/>
    </location>
</feature>
<dbReference type="InterPro" id="IPR000917">
    <property type="entry name" value="Sulfatase_N"/>
</dbReference>
<name>L9YTN8_9EURY</name>
<protein>
    <submittedName>
        <fullName evidence="3">Arylsulfatase</fullName>
    </submittedName>
</protein>
<dbReference type="Gene3D" id="3.40.720.10">
    <property type="entry name" value="Alkaline Phosphatase, subunit A"/>
    <property type="match status" value="1"/>
</dbReference>
<dbReference type="GO" id="GO:0004065">
    <property type="term" value="F:arylsulfatase activity"/>
    <property type="evidence" value="ECO:0007669"/>
    <property type="project" value="TreeGrafter"/>
</dbReference>
<dbReference type="PANTHER" id="PTHR42693:SF33">
    <property type="entry name" value="ARYLSULFATASE"/>
    <property type="match status" value="1"/>
</dbReference>
<proteinExistence type="inferred from homology"/>
<reference evidence="3 4" key="1">
    <citation type="journal article" date="2014" name="PLoS Genet.">
        <title>Phylogenetically driven sequencing of extremely halophilic archaea reveals strategies for static and dynamic osmo-response.</title>
        <authorList>
            <person name="Becker E.A."/>
            <person name="Seitzer P.M."/>
            <person name="Tritt A."/>
            <person name="Larsen D."/>
            <person name="Krusor M."/>
            <person name="Yao A.I."/>
            <person name="Wu D."/>
            <person name="Madern D."/>
            <person name="Eisen J.A."/>
            <person name="Darling A.E."/>
            <person name="Facciotti M.T."/>
        </authorList>
    </citation>
    <scope>NUCLEOTIDE SEQUENCE [LARGE SCALE GENOMIC DNA]</scope>
    <source>
        <strain evidence="3 4">JCM 14663</strain>
    </source>
</reference>
<accession>L9YTN8</accession>
<comment type="similarity">
    <text evidence="1">Belongs to the sulfatase family.</text>
</comment>
<dbReference type="InterPro" id="IPR050738">
    <property type="entry name" value="Sulfatase"/>
</dbReference>
<comment type="caution">
    <text evidence="3">The sequence shown here is derived from an EMBL/GenBank/DDBJ whole genome shotgun (WGS) entry which is preliminary data.</text>
</comment>
<dbReference type="Pfam" id="PF00884">
    <property type="entry name" value="Sulfatase"/>
    <property type="match status" value="1"/>
</dbReference>
<dbReference type="EMBL" id="AOIJ01000061">
    <property type="protein sequence ID" value="ELY77550.1"/>
    <property type="molecule type" value="Genomic_DNA"/>
</dbReference>
<evidence type="ECO:0000313" key="3">
    <source>
        <dbReference type="EMBL" id="ELY77550.1"/>
    </source>
</evidence>
<gene>
    <name evidence="3" type="ORF">C486_15639</name>
</gene>
<evidence type="ECO:0000313" key="4">
    <source>
        <dbReference type="Proteomes" id="UP000011592"/>
    </source>
</evidence>
<dbReference type="InterPro" id="IPR017850">
    <property type="entry name" value="Alkaline_phosphatase_core_sf"/>
</dbReference>
<dbReference type="PANTHER" id="PTHR42693">
    <property type="entry name" value="ARYLSULFATASE FAMILY MEMBER"/>
    <property type="match status" value="1"/>
</dbReference>
<evidence type="ECO:0000256" key="1">
    <source>
        <dbReference type="ARBA" id="ARBA00008779"/>
    </source>
</evidence>
<evidence type="ECO:0000259" key="2">
    <source>
        <dbReference type="Pfam" id="PF00884"/>
    </source>
</evidence>
<organism evidence="3 4">
    <name type="scientific">Natrinema gari JCM 14663</name>
    <dbReference type="NCBI Taxonomy" id="1230459"/>
    <lineage>
        <taxon>Archaea</taxon>
        <taxon>Methanobacteriati</taxon>
        <taxon>Methanobacteriota</taxon>
        <taxon>Stenosarchaea group</taxon>
        <taxon>Halobacteria</taxon>
        <taxon>Halobacteriales</taxon>
        <taxon>Natrialbaceae</taxon>
        <taxon>Natrinema</taxon>
    </lineage>
</organism>
<sequence>MQKAGFQTGGFQSNPFLSHHFNYDVGFDTFEDYQNPLMGIATKIFPRGIEVNHPKLRRIDEKINLTKRIKDVYQLFRGKPRPYVGADVITDDCIDWIDDADSNFFAWAHYMDVHHPCFPPVEYRKEFDAADVTQEEVSEWYSALIRSPDTLNSEEINDLESLYCAAIKYTDHQIERILRKLKEEGEFEDTLIIYTSDHGELFGDYGLYGKPERMYDELLQVPYIVTNGPEYLESSKDELLSLMDTMGIIFDAVGIDLPDSYEGIRPGHEQRDHIVGEHHAEGETVIGVRSEKWLFELDEMRDTKRLFEITDKGIDERSVNQGDDYVQSVAEKRLSELDIETELLEEDLEEDVEDRLEDLGYI</sequence>
<keyword evidence="4" id="KW-1185">Reference proteome</keyword>